<feature type="domain" description="Glycoside hydrolase family 65 central catalytic" evidence="9">
    <location>
        <begin position="347"/>
        <end position="559"/>
    </location>
</feature>
<evidence type="ECO:0000256" key="7">
    <source>
        <dbReference type="ARBA" id="ARBA00071505"/>
    </source>
</evidence>
<dbReference type="OrthoDB" id="200349at2759"/>
<evidence type="ECO:0000256" key="4">
    <source>
        <dbReference type="ARBA" id="ARBA00051415"/>
    </source>
</evidence>
<keyword evidence="3" id="KW-0326">Glycosidase</keyword>
<comment type="function">
    <text evidence="5">Catalyzes the hydrolysis of glucose from the disaccharide unit linked to hydroxylysine residues of collagen and collagen-like proteins.</text>
</comment>
<reference evidence="12" key="1">
    <citation type="submission" date="2016-03" db="UniProtKB">
        <authorList>
            <consortium name="WormBaseParasite"/>
        </authorList>
    </citation>
    <scope>IDENTIFICATION</scope>
</reference>
<dbReference type="GO" id="GO:0005975">
    <property type="term" value="P:carbohydrate metabolic process"/>
    <property type="evidence" value="ECO:0007669"/>
    <property type="project" value="InterPro"/>
</dbReference>
<dbReference type="GO" id="GO:0047402">
    <property type="term" value="F:protein-glucosylgalactosylhydroxylysine glucosidase activity"/>
    <property type="evidence" value="ECO:0007669"/>
    <property type="project" value="UniProtKB-EC"/>
</dbReference>
<sequence>MKFPDSWLNSLPRFCHLLGPINDFLAEYSYDSADQIVLPSLCNGYIGLDTSEPWVFLDGIYCGEGVRSHRAAIPSPVNWLPIVEGEICHRNTALFHFGMGILVHIQRYTGFDLYTSTFVSRARPHLLVRSVKAVFRDGGPFDIHFKPDKAIDWTSPDLQSTVDDINKLLCYSGEVYTMEDSKLLREKDRVFVITEITPSFIEKGAVLTRTQSTLTYLSTFSRVSRVDALEAFDKAMLIQTSDHPDGLLEENAEAWLNRWSLARITIVTQPPQRREGNTSEIDDNIWSSGSTDGRDFHLSRCLISAQYALLSNFPEYLPDRLIIPSLDGPRNSKECEFFGVCPSGLGRGNTEDDYMGHTFWDMDIWMLPWLNLFHPSLSQLALNYRYATLHNAKLRAKREGYRGARFAWESARTGKSSTKSPWDLSANLEIHVTANVSIAIQNWLCLNVTSNGYAWYVSKGRSILKSIAAFWASRLEYSEERNAYVITGVMPPDEYCHSCDNSAYTNAAASLALSGPAVISRLFGQNVSSQQGDWERLSTQIWMPFDEEDGVMLEYEGYKSGTIVKQADTVLLSYPLMYEQSREAKIKMIEKYAAVTSDRGPAMTWAMFFISALEVGLMESAFGYFDRCLLYCKPPFYVWSEQLDEVGAKNFVTGLGGFLQAITNGLVGIRVTTQYAGNGQLEPVLTISPKMIGQFSQRTHCAEERSICTSLQVYGLAFAGRRIDIALDGFSRKIKFTLVSGAPLTLSEGFDGVYKAVLKECVELPLDSTFRLTPSKSF</sequence>
<dbReference type="InterPro" id="IPR005195">
    <property type="entry name" value="Glyco_hydro_65_M"/>
</dbReference>
<dbReference type="InterPro" id="IPR012341">
    <property type="entry name" value="6hp_glycosidase-like_sf"/>
</dbReference>
<dbReference type="PANTHER" id="PTHR11051">
    <property type="entry name" value="GLYCOSYL HYDROLASE-RELATED"/>
    <property type="match status" value="1"/>
</dbReference>
<keyword evidence="11" id="KW-1185">Reference proteome</keyword>
<evidence type="ECO:0000256" key="5">
    <source>
        <dbReference type="ARBA" id="ARBA00053339"/>
    </source>
</evidence>
<keyword evidence="2" id="KW-0378">Hydrolase</keyword>
<proteinExistence type="inferred from homology"/>
<dbReference type="WBParaSite" id="HNAJ_0000972901-mRNA-1">
    <property type="protein sequence ID" value="HNAJ_0000972901-mRNA-1"/>
    <property type="gene ID" value="HNAJ_0000972901"/>
</dbReference>
<dbReference type="SUPFAM" id="SSF48208">
    <property type="entry name" value="Six-hairpin glycosidases"/>
    <property type="match status" value="1"/>
</dbReference>
<dbReference type="FunFam" id="1.50.10.10:FF:000023">
    <property type="entry name" value="Protein-glucosylgalactosylhydroxylysine glucosidase"/>
    <property type="match status" value="1"/>
</dbReference>
<dbReference type="AlphaFoldDB" id="A0A0R3TQB5"/>
<evidence type="ECO:0000313" key="12">
    <source>
        <dbReference type="WBParaSite" id="HNAJ_0000972901-mRNA-1"/>
    </source>
</evidence>
<dbReference type="InterPro" id="IPR008928">
    <property type="entry name" value="6-hairpin_glycosidase_sf"/>
</dbReference>
<dbReference type="STRING" id="102285.A0A0R3TQB5"/>
<evidence type="ECO:0000256" key="2">
    <source>
        <dbReference type="ARBA" id="ARBA00022801"/>
    </source>
</evidence>
<evidence type="ECO:0000256" key="8">
    <source>
        <dbReference type="ARBA" id="ARBA00079982"/>
    </source>
</evidence>
<reference evidence="10 11" key="2">
    <citation type="submission" date="2018-11" db="EMBL/GenBank/DDBJ databases">
        <authorList>
            <consortium name="Pathogen Informatics"/>
        </authorList>
    </citation>
    <scope>NUCLEOTIDE SEQUENCE [LARGE SCALE GENOMIC DNA]</scope>
</reference>
<dbReference type="Proteomes" id="UP000278807">
    <property type="component" value="Unassembled WGS sequence"/>
</dbReference>
<protein>
    <recommendedName>
        <fullName evidence="7">Protein-glucosylgalactosylhydroxylysine glucosidase</fullName>
        <ecNumber evidence="6">3.2.1.107</ecNumber>
    </recommendedName>
    <alternativeName>
        <fullName evidence="8">Acid trehalase-like protein 1</fullName>
    </alternativeName>
</protein>
<comment type="similarity">
    <text evidence="1">Belongs to the glycosyl hydrolase 65 family.</text>
</comment>
<accession>A0A0R3TQB5</accession>
<evidence type="ECO:0000256" key="6">
    <source>
        <dbReference type="ARBA" id="ARBA00066430"/>
    </source>
</evidence>
<evidence type="ECO:0000259" key="9">
    <source>
        <dbReference type="Pfam" id="PF03632"/>
    </source>
</evidence>
<evidence type="ECO:0000313" key="11">
    <source>
        <dbReference type="Proteomes" id="UP000278807"/>
    </source>
</evidence>
<dbReference type="Pfam" id="PF03632">
    <property type="entry name" value="Glyco_hydro_65m"/>
    <property type="match status" value="1"/>
</dbReference>
<dbReference type="PANTHER" id="PTHR11051:SF8">
    <property type="entry name" value="PROTEIN-GLUCOSYLGALACTOSYLHYDROXYLYSINE GLUCOSIDASE"/>
    <property type="match status" value="1"/>
</dbReference>
<dbReference type="Gene3D" id="1.50.10.10">
    <property type="match status" value="1"/>
</dbReference>
<organism evidence="12">
    <name type="scientific">Rodentolepis nana</name>
    <name type="common">Dwarf tapeworm</name>
    <name type="synonym">Hymenolepis nana</name>
    <dbReference type="NCBI Taxonomy" id="102285"/>
    <lineage>
        <taxon>Eukaryota</taxon>
        <taxon>Metazoa</taxon>
        <taxon>Spiralia</taxon>
        <taxon>Lophotrochozoa</taxon>
        <taxon>Platyhelminthes</taxon>
        <taxon>Cestoda</taxon>
        <taxon>Eucestoda</taxon>
        <taxon>Cyclophyllidea</taxon>
        <taxon>Hymenolepididae</taxon>
        <taxon>Rodentolepis</taxon>
    </lineage>
</organism>
<comment type="catalytic activity">
    <reaction evidence="4">
        <text>(5R)-5-O-[alpha-D-glucosyl-(1-&gt;2)-beta-D-galactosyl]-5-hydroxy-L-lysyl-[collagen] + H2O = (5R)-5-O-(beta-D-galactosyl)-5-hydroxy-L-lysyl-[collagen] + D-glucose</text>
        <dbReference type="Rhea" id="RHEA:11068"/>
        <dbReference type="Rhea" id="RHEA-COMP:12753"/>
        <dbReference type="Rhea" id="RHEA-COMP:12754"/>
        <dbReference type="ChEBI" id="CHEBI:4167"/>
        <dbReference type="ChEBI" id="CHEBI:15377"/>
        <dbReference type="ChEBI" id="CHEBI:133443"/>
        <dbReference type="ChEBI" id="CHEBI:133452"/>
        <dbReference type="EC" id="3.2.1.107"/>
    </reaction>
</comment>
<evidence type="ECO:0000256" key="3">
    <source>
        <dbReference type="ARBA" id="ARBA00023295"/>
    </source>
</evidence>
<gene>
    <name evidence="10" type="ORF">HNAJ_LOCUS9724</name>
</gene>
<evidence type="ECO:0000256" key="1">
    <source>
        <dbReference type="ARBA" id="ARBA00006768"/>
    </source>
</evidence>
<dbReference type="EMBL" id="UZAE01012724">
    <property type="protein sequence ID" value="VDO06364.1"/>
    <property type="molecule type" value="Genomic_DNA"/>
</dbReference>
<evidence type="ECO:0000313" key="10">
    <source>
        <dbReference type="EMBL" id="VDO06364.1"/>
    </source>
</evidence>
<name>A0A0R3TQB5_RODNA</name>
<dbReference type="EC" id="3.2.1.107" evidence="6"/>